<name>A0AAP2Z4C3_9EURY</name>
<evidence type="ECO:0000256" key="3">
    <source>
        <dbReference type="ARBA" id="ARBA00022679"/>
    </source>
</evidence>
<dbReference type="InterPro" id="IPR001173">
    <property type="entry name" value="Glyco_trans_2-like"/>
</dbReference>
<dbReference type="CDD" id="cd00761">
    <property type="entry name" value="Glyco_tranf_GTA_type"/>
    <property type="match status" value="1"/>
</dbReference>
<evidence type="ECO:0000256" key="4">
    <source>
        <dbReference type="SAM" id="MobiDB-lite"/>
    </source>
</evidence>
<gene>
    <name evidence="6" type="ORF">OB919_00400</name>
</gene>
<evidence type="ECO:0000313" key="6">
    <source>
        <dbReference type="EMBL" id="MCU4750451.1"/>
    </source>
</evidence>
<dbReference type="Proteomes" id="UP001321047">
    <property type="component" value="Unassembled WGS sequence"/>
</dbReference>
<keyword evidence="3" id="KW-0808">Transferase</keyword>
<keyword evidence="2" id="KW-0328">Glycosyltransferase</keyword>
<dbReference type="AlphaFoldDB" id="A0AAP2Z4C3"/>
<dbReference type="GO" id="GO:0016757">
    <property type="term" value="F:glycosyltransferase activity"/>
    <property type="evidence" value="ECO:0007669"/>
    <property type="project" value="UniProtKB-KW"/>
</dbReference>
<dbReference type="PANTHER" id="PTHR43179">
    <property type="entry name" value="RHAMNOSYLTRANSFERASE WBBL"/>
    <property type="match status" value="1"/>
</dbReference>
<dbReference type="InterPro" id="IPR029044">
    <property type="entry name" value="Nucleotide-diphossugar_trans"/>
</dbReference>
<keyword evidence="7" id="KW-1185">Reference proteome</keyword>
<sequence>MGSSLSVVVSTLNGREQLLSCLDALHRELPTSSELIVVNGPSSDGTSGAVRNRDDVDVLVEISERTLNVSRNAGIEQTTGDAVAFLGDAYAVESGWYDAICGTIDHGADIVTGPIRGQRVAGESDRDSTQPPEQRTIRRRTVTPFSPENVVIDRTVLEALDGFDEYPRTADGVECAHRVAGLGFDVTWSDEMAVRNEVGTDGGAPDAAWGDRYRSRSYRLVKNYGLWPSVVGRLVCRALADGASGARGILSGEGTPTGWLGNGVRVLKGSARGLIDGLRSRYADRSTRRNPYGLSSRHDRAVQVYDRRS</sequence>
<dbReference type="EMBL" id="JAOPJZ010000001">
    <property type="protein sequence ID" value="MCU4750451.1"/>
    <property type="molecule type" value="Genomic_DNA"/>
</dbReference>
<protein>
    <submittedName>
        <fullName evidence="6">Glycosyltransferase</fullName>
    </submittedName>
</protein>
<evidence type="ECO:0000313" key="7">
    <source>
        <dbReference type="Proteomes" id="UP001321047"/>
    </source>
</evidence>
<feature type="region of interest" description="Disordered" evidence="4">
    <location>
        <begin position="117"/>
        <end position="136"/>
    </location>
</feature>
<dbReference type="Gene3D" id="3.90.550.10">
    <property type="entry name" value="Spore Coat Polysaccharide Biosynthesis Protein SpsA, Chain A"/>
    <property type="match status" value="1"/>
</dbReference>
<organism evidence="6 7">
    <name type="scientific">Natronosalvus hydrolyticus</name>
    <dbReference type="NCBI Taxonomy" id="2979988"/>
    <lineage>
        <taxon>Archaea</taxon>
        <taxon>Methanobacteriati</taxon>
        <taxon>Methanobacteriota</taxon>
        <taxon>Stenosarchaea group</taxon>
        <taxon>Halobacteria</taxon>
        <taxon>Halobacteriales</taxon>
        <taxon>Natrialbaceae</taxon>
        <taxon>Natronosalvus</taxon>
    </lineage>
</organism>
<evidence type="ECO:0000256" key="2">
    <source>
        <dbReference type="ARBA" id="ARBA00022676"/>
    </source>
</evidence>
<comment type="caution">
    <text evidence="6">The sequence shown here is derived from an EMBL/GenBank/DDBJ whole genome shotgun (WGS) entry which is preliminary data.</text>
</comment>
<feature type="domain" description="Glycosyltransferase 2-like" evidence="5">
    <location>
        <begin position="6"/>
        <end position="131"/>
    </location>
</feature>
<comment type="similarity">
    <text evidence="1">Belongs to the glycosyltransferase 2 family.</text>
</comment>
<accession>A0AAP2Z4C3</accession>
<dbReference type="SUPFAM" id="SSF53448">
    <property type="entry name" value="Nucleotide-diphospho-sugar transferases"/>
    <property type="match status" value="1"/>
</dbReference>
<proteinExistence type="inferred from homology"/>
<evidence type="ECO:0000259" key="5">
    <source>
        <dbReference type="Pfam" id="PF00535"/>
    </source>
</evidence>
<dbReference type="PANTHER" id="PTHR43179:SF12">
    <property type="entry name" value="GALACTOFURANOSYLTRANSFERASE GLFT2"/>
    <property type="match status" value="1"/>
</dbReference>
<reference evidence="6 7" key="1">
    <citation type="submission" date="2022-09" db="EMBL/GenBank/DDBJ databases">
        <title>Enrichment on poylsaccharides allowed isolation of novel metabolic and taxonomic groups of Haloarchaea.</title>
        <authorList>
            <person name="Sorokin D.Y."/>
            <person name="Elcheninov A.G."/>
            <person name="Khizhniak T.V."/>
            <person name="Kolganova T.V."/>
            <person name="Kublanov I.V."/>
        </authorList>
    </citation>
    <scope>NUCLEOTIDE SEQUENCE [LARGE SCALE GENOMIC DNA]</scope>
    <source>
        <strain evidence="6 7">AArc-curdl1</strain>
    </source>
</reference>
<dbReference type="RefSeq" id="WP_342805252.1">
    <property type="nucleotide sequence ID" value="NZ_JAOPJZ010000001.1"/>
</dbReference>
<dbReference type="Pfam" id="PF00535">
    <property type="entry name" value="Glycos_transf_2"/>
    <property type="match status" value="1"/>
</dbReference>
<evidence type="ECO:0000256" key="1">
    <source>
        <dbReference type="ARBA" id="ARBA00006739"/>
    </source>
</evidence>